<sequence length="74" mass="8524">MDDASSSQSQCFMTSLHHIFLRFALNFLLIHNKSTEFNVIFAYFSWRLRHGYGTREGNVIRPASLRNPDKCASA</sequence>
<organism evidence="1 2">
    <name type="scientific">Paenibacillus thiaminolyticus</name>
    <name type="common">Bacillus thiaminolyticus</name>
    <dbReference type="NCBI Taxonomy" id="49283"/>
    <lineage>
        <taxon>Bacteria</taxon>
        <taxon>Bacillati</taxon>
        <taxon>Bacillota</taxon>
        <taxon>Bacilli</taxon>
        <taxon>Bacillales</taxon>
        <taxon>Paenibacillaceae</taxon>
        <taxon>Paenibacillus</taxon>
    </lineage>
</organism>
<evidence type="ECO:0000313" key="2">
    <source>
        <dbReference type="Proteomes" id="UP000266177"/>
    </source>
</evidence>
<dbReference type="Proteomes" id="UP000266177">
    <property type="component" value="Unassembled WGS sequence"/>
</dbReference>
<proteinExistence type="predicted"/>
<protein>
    <submittedName>
        <fullName evidence="1">Uncharacterized protein</fullName>
    </submittedName>
</protein>
<dbReference type="AlphaFoldDB" id="A0A3A3GIK8"/>
<dbReference type="EMBL" id="QYZD01000020">
    <property type="protein sequence ID" value="RJG21858.1"/>
    <property type="molecule type" value="Genomic_DNA"/>
</dbReference>
<comment type="caution">
    <text evidence="1">The sequence shown here is derived from an EMBL/GenBank/DDBJ whole genome shotgun (WGS) entry which is preliminary data.</text>
</comment>
<reference evidence="1 2" key="1">
    <citation type="submission" date="2018-09" db="EMBL/GenBank/DDBJ databases">
        <title>Paenibacillus SK2017-BO5.</title>
        <authorList>
            <person name="Piskunova J.V."/>
            <person name="Dubiley S.A."/>
            <person name="Severinov K.V."/>
        </authorList>
    </citation>
    <scope>NUCLEOTIDE SEQUENCE [LARGE SCALE GENOMIC DNA]</scope>
    <source>
        <strain evidence="1 2">BO5</strain>
    </source>
</reference>
<gene>
    <name evidence="1" type="ORF">DQX05_19765</name>
</gene>
<evidence type="ECO:0000313" key="1">
    <source>
        <dbReference type="EMBL" id="RJG21858.1"/>
    </source>
</evidence>
<accession>A0A3A3GIK8</accession>
<name>A0A3A3GIK8_PANTH</name>